<accession>A0A9P4TJ43</accession>
<name>A0A9P4TJ43_CURKU</name>
<dbReference type="OrthoDB" id="3521820at2759"/>
<sequence length="151" mass="14688">MRSASKIILALAIFSMATALPTPQLAGEGQAADSLFTDIDSGVGYGIEAAEDNIANSISGTKGASAGTGGSSSPPPPPPGPKPHRRQLDKVAHGEQAIADAAGVGSATQAATDAEVNADGELTSGAANAGATIGGALESTLIKVGQSVPRV</sequence>
<keyword evidence="4" id="KW-1185">Reference proteome</keyword>
<gene>
    <name evidence="3" type="ORF">E8E13_010793</name>
</gene>
<feature type="signal peptide" evidence="2">
    <location>
        <begin position="1"/>
        <end position="19"/>
    </location>
</feature>
<evidence type="ECO:0000256" key="2">
    <source>
        <dbReference type="SAM" id="SignalP"/>
    </source>
</evidence>
<evidence type="ECO:0000313" key="4">
    <source>
        <dbReference type="Proteomes" id="UP000801428"/>
    </source>
</evidence>
<organism evidence="3 4">
    <name type="scientific">Curvularia kusanoi</name>
    <name type="common">Cochliobolus kusanoi</name>
    <dbReference type="NCBI Taxonomy" id="90978"/>
    <lineage>
        <taxon>Eukaryota</taxon>
        <taxon>Fungi</taxon>
        <taxon>Dikarya</taxon>
        <taxon>Ascomycota</taxon>
        <taxon>Pezizomycotina</taxon>
        <taxon>Dothideomycetes</taxon>
        <taxon>Pleosporomycetidae</taxon>
        <taxon>Pleosporales</taxon>
        <taxon>Pleosporineae</taxon>
        <taxon>Pleosporaceae</taxon>
        <taxon>Curvularia</taxon>
    </lineage>
</organism>
<keyword evidence="2" id="KW-0732">Signal</keyword>
<feature type="region of interest" description="Disordered" evidence="1">
    <location>
        <begin position="56"/>
        <end position="92"/>
    </location>
</feature>
<dbReference type="AlphaFoldDB" id="A0A9P4TJ43"/>
<protein>
    <submittedName>
        <fullName evidence="3">Uncharacterized protein</fullName>
    </submittedName>
</protein>
<evidence type="ECO:0000313" key="3">
    <source>
        <dbReference type="EMBL" id="KAF3005198.1"/>
    </source>
</evidence>
<comment type="caution">
    <text evidence="3">The sequence shown here is derived from an EMBL/GenBank/DDBJ whole genome shotgun (WGS) entry which is preliminary data.</text>
</comment>
<feature type="chain" id="PRO_5040229172" evidence="2">
    <location>
        <begin position="20"/>
        <end position="151"/>
    </location>
</feature>
<evidence type="ECO:0000256" key="1">
    <source>
        <dbReference type="SAM" id="MobiDB-lite"/>
    </source>
</evidence>
<proteinExistence type="predicted"/>
<reference evidence="3" key="1">
    <citation type="submission" date="2019-04" db="EMBL/GenBank/DDBJ databases">
        <title>Sequencing of skin fungus with MAO and IRED activity.</title>
        <authorList>
            <person name="Marsaioli A.J."/>
            <person name="Bonatto J.M.C."/>
            <person name="Reis Junior O."/>
        </authorList>
    </citation>
    <scope>NUCLEOTIDE SEQUENCE</scope>
    <source>
        <strain evidence="3">30M1</strain>
    </source>
</reference>
<dbReference type="EMBL" id="SWKU01000007">
    <property type="protein sequence ID" value="KAF3005198.1"/>
    <property type="molecule type" value="Genomic_DNA"/>
</dbReference>
<dbReference type="Proteomes" id="UP000801428">
    <property type="component" value="Unassembled WGS sequence"/>
</dbReference>